<dbReference type="CDD" id="cd02440">
    <property type="entry name" value="AdoMet_MTases"/>
    <property type="match status" value="1"/>
</dbReference>
<evidence type="ECO:0000259" key="1">
    <source>
        <dbReference type="Pfam" id="PF08241"/>
    </source>
</evidence>
<reference evidence="2 3" key="1">
    <citation type="submission" date="2020-07" db="EMBL/GenBank/DDBJ databases">
        <title>Sequencing the genomes of 1000 actinobacteria strains.</title>
        <authorList>
            <person name="Klenk H.-P."/>
        </authorList>
    </citation>
    <scope>NUCLEOTIDE SEQUENCE [LARGE SCALE GENOMIC DNA]</scope>
    <source>
        <strain evidence="2 3">DSM 24482</strain>
    </source>
</reference>
<accession>A0A7Y9FEY4</accession>
<dbReference type="InterPro" id="IPR029063">
    <property type="entry name" value="SAM-dependent_MTases_sf"/>
</dbReference>
<protein>
    <submittedName>
        <fullName evidence="2">SAM-dependent methyltransferase</fullName>
    </submittedName>
</protein>
<gene>
    <name evidence="2" type="ORF">BKA21_001544</name>
</gene>
<dbReference type="Gene3D" id="3.40.50.150">
    <property type="entry name" value="Vaccinia Virus protein VP39"/>
    <property type="match status" value="1"/>
</dbReference>
<keyword evidence="2" id="KW-0808">Transferase</keyword>
<dbReference type="AlphaFoldDB" id="A0A7Y9FEY4"/>
<dbReference type="GO" id="GO:0008757">
    <property type="term" value="F:S-adenosylmethionine-dependent methyltransferase activity"/>
    <property type="evidence" value="ECO:0007669"/>
    <property type="project" value="InterPro"/>
</dbReference>
<dbReference type="Pfam" id="PF08241">
    <property type="entry name" value="Methyltransf_11"/>
    <property type="match status" value="1"/>
</dbReference>
<name>A0A7Y9FEY4_9CELL</name>
<keyword evidence="2" id="KW-0489">Methyltransferase</keyword>
<dbReference type="InterPro" id="IPR013216">
    <property type="entry name" value="Methyltransf_11"/>
</dbReference>
<dbReference type="Proteomes" id="UP000577956">
    <property type="component" value="Unassembled WGS sequence"/>
</dbReference>
<dbReference type="EMBL" id="JACCBK010000001">
    <property type="protein sequence ID" value="NYD85995.1"/>
    <property type="molecule type" value="Genomic_DNA"/>
</dbReference>
<dbReference type="SUPFAM" id="SSF53335">
    <property type="entry name" value="S-adenosyl-L-methionine-dependent methyltransferases"/>
    <property type="match status" value="1"/>
</dbReference>
<sequence length="190" mass="20492">MDISPRLVEVATATAQQVGVGAEFVCSDVLDYHLDGPGADLVYTGKGALHWMFDLKGWAATVARTLAPGGWLLVFDFHPMMWLFRDGEQGLERNPVSYFAPTISYTDWAASHFAGGGTAPTGDVTKRIRPWPPSAVVQALVGQGLELQVFHEYPDTLSGGWTAYPRATDAERAGVATTYAVMACKPDGSR</sequence>
<comment type="caution">
    <text evidence="2">The sequence shown here is derived from an EMBL/GenBank/DDBJ whole genome shotgun (WGS) entry which is preliminary data.</text>
</comment>
<feature type="domain" description="Methyltransferase type 11" evidence="1">
    <location>
        <begin position="1"/>
        <end position="74"/>
    </location>
</feature>
<dbReference type="GO" id="GO:0032259">
    <property type="term" value="P:methylation"/>
    <property type="evidence" value="ECO:0007669"/>
    <property type="project" value="UniProtKB-KW"/>
</dbReference>
<organism evidence="2 3">
    <name type="scientific">Cellulomonas oligotrophica</name>
    <dbReference type="NCBI Taxonomy" id="931536"/>
    <lineage>
        <taxon>Bacteria</taxon>
        <taxon>Bacillati</taxon>
        <taxon>Actinomycetota</taxon>
        <taxon>Actinomycetes</taxon>
        <taxon>Micrococcales</taxon>
        <taxon>Cellulomonadaceae</taxon>
        <taxon>Cellulomonas</taxon>
    </lineage>
</organism>
<evidence type="ECO:0000313" key="2">
    <source>
        <dbReference type="EMBL" id="NYD85995.1"/>
    </source>
</evidence>
<proteinExistence type="predicted"/>
<evidence type="ECO:0000313" key="3">
    <source>
        <dbReference type="Proteomes" id="UP000577956"/>
    </source>
</evidence>